<dbReference type="AlphaFoldDB" id="A0A7J6NJD6"/>
<evidence type="ECO:0000313" key="1">
    <source>
        <dbReference type="EMBL" id="KAF4684012.1"/>
    </source>
</evidence>
<sequence>MAAAAATAEGEVNMLTSPDYELMVNKCGAQMDCISCYNSSYLCHWCADNPEDPPGPDIPGSCHYKGSVYGCKYGASCSKDACAYSDCNTCEKAGCKWSMLALGAVPISNVIINIVGVVLCPANASLTRSARERSQCKKKRVHRFGLGASGRGLVVNIGNSDRLHLWRDDALQLSADEADDYLLRGGTASDDETDLDERGRGYDYLSLASLLDPCASCLYKTLGCCWAVGMTLLLVGSGVVAAVWPHQPVVNYCNIELVWNRTLAMVVESALVKTDIEMESLVSVYNPNRLGVRINHLSGNIYYKGAEIGTMALHNFA</sequence>
<gene>
    <name evidence="1" type="ORF">FOZ62_022833</name>
</gene>
<reference evidence="1 2" key="1">
    <citation type="submission" date="2020-04" db="EMBL/GenBank/DDBJ databases">
        <title>Perkinsus olseni comparative genomics.</title>
        <authorList>
            <person name="Bogema D.R."/>
        </authorList>
    </citation>
    <scope>NUCLEOTIDE SEQUENCE [LARGE SCALE GENOMIC DNA]</scope>
    <source>
        <strain evidence="1">ATCC PRA-205</strain>
    </source>
</reference>
<evidence type="ECO:0000313" key="2">
    <source>
        <dbReference type="Proteomes" id="UP000574390"/>
    </source>
</evidence>
<organism evidence="1 2">
    <name type="scientific">Perkinsus olseni</name>
    <name type="common">Perkinsus atlanticus</name>
    <dbReference type="NCBI Taxonomy" id="32597"/>
    <lineage>
        <taxon>Eukaryota</taxon>
        <taxon>Sar</taxon>
        <taxon>Alveolata</taxon>
        <taxon>Perkinsozoa</taxon>
        <taxon>Perkinsea</taxon>
        <taxon>Perkinsida</taxon>
        <taxon>Perkinsidae</taxon>
        <taxon>Perkinsus</taxon>
    </lineage>
</organism>
<accession>A0A7J6NJD6</accession>
<feature type="non-terminal residue" evidence="1">
    <location>
        <position position="1"/>
    </location>
</feature>
<dbReference type="EMBL" id="JABANM010037245">
    <property type="protein sequence ID" value="KAF4684012.1"/>
    <property type="molecule type" value="Genomic_DNA"/>
</dbReference>
<comment type="caution">
    <text evidence="1">The sequence shown here is derived from an EMBL/GenBank/DDBJ whole genome shotgun (WGS) entry which is preliminary data.</text>
</comment>
<protein>
    <submittedName>
        <fullName evidence="1">Uncharacterized protein</fullName>
    </submittedName>
</protein>
<name>A0A7J6NJD6_PEROL</name>
<proteinExistence type="predicted"/>
<dbReference type="Proteomes" id="UP000574390">
    <property type="component" value="Unassembled WGS sequence"/>
</dbReference>